<dbReference type="OMA" id="GLNNAMI"/>
<feature type="transmembrane region" description="Helical" evidence="6">
    <location>
        <begin position="40"/>
        <end position="63"/>
    </location>
</feature>
<comment type="subcellular location">
    <subcellularLocation>
        <location evidence="1">Membrane</location>
        <topology evidence="1">Multi-pass membrane protein</topology>
    </subcellularLocation>
</comment>
<keyword evidence="4 6" id="KW-1133">Transmembrane helix</keyword>
<evidence type="ECO:0000256" key="4">
    <source>
        <dbReference type="ARBA" id="ARBA00022989"/>
    </source>
</evidence>
<dbReference type="EMBL" id="GL377308">
    <property type="protein sequence ID" value="EFI95728.1"/>
    <property type="molecule type" value="Genomic_DNA"/>
</dbReference>
<dbReference type="GO" id="GO:0022857">
    <property type="term" value="F:transmembrane transporter activity"/>
    <property type="evidence" value="ECO:0007669"/>
    <property type="project" value="InterPro"/>
</dbReference>
<organism evidence="9">
    <name type="scientific">Schizophyllum commune (strain H4-8 / FGSC 9210)</name>
    <name type="common">Split gill fungus</name>
    <dbReference type="NCBI Taxonomy" id="578458"/>
    <lineage>
        <taxon>Eukaryota</taxon>
        <taxon>Fungi</taxon>
        <taxon>Dikarya</taxon>
        <taxon>Basidiomycota</taxon>
        <taxon>Agaricomycotina</taxon>
        <taxon>Agaricomycetes</taxon>
        <taxon>Agaricomycetidae</taxon>
        <taxon>Agaricales</taxon>
        <taxon>Schizophyllaceae</taxon>
        <taxon>Schizophyllum</taxon>
    </lineage>
</organism>
<evidence type="ECO:0000313" key="9">
    <source>
        <dbReference type="Proteomes" id="UP000007431"/>
    </source>
</evidence>
<feature type="transmembrane region" description="Helical" evidence="6">
    <location>
        <begin position="132"/>
        <end position="151"/>
    </location>
</feature>
<dbReference type="PROSITE" id="PS50850">
    <property type="entry name" value="MFS"/>
    <property type="match status" value="1"/>
</dbReference>
<reference evidence="8 9" key="1">
    <citation type="journal article" date="2010" name="Nat. Biotechnol.">
        <title>Genome sequence of the model mushroom Schizophyllum commune.</title>
        <authorList>
            <person name="Ohm R.A."/>
            <person name="de Jong J.F."/>
            <person name="Lugones L.G."/>
            <person name="Aerts A."/>
            <person name="Kothe E."/>
            <person name="Stajich J.E."/>
            <person name="de Vries R.P."/>
            <person name="Record E."/>
            <person name="Levasseur A."/>
            <person name="Baker S.E."/>
            <person name="Bartholomew K.A."/>
            <person name="Coutinho P.M."/>
            <person name="Erdmann S."/>
            <person name="Fowler T.J."/>
            <person name="Gathman A.C."/>
            <person name="Lombard V."/>
            <person name="Henrissat B."/>
            <person name="Knabe N."/>
            <person name="Kuees U."/>
            <person name="Lilly W.W."/>
            <person name="Lindquist E."/>
            <person name="Lucas S."/>
            <person name="Magnuson J.K."/>
            <person name="Piumi F."/>
            <person name="Raudaskoski M."/>
            <person name="Salamov A."/>
            <person name="Schmutz J."/>
            <person name="Schwarze F.W.M.R."/>
            <person name="vanKuyk P.A."/>
            <person name="Horton J.S."/>
            <person name="Grigoriev I.V."/>
            <person name="Woesten H.A.B."/>
        </authorList>
    </citation>
    <scope>NUCLEOTIDE SEQUENCE [LARGE SCALE GENOMIC DNA]</scope>
    <source>
        <strain evidence="9">H4-8 / FGSC 9210</strain>
    </source>
</reference>
<dbReference type="GO" id="GO:0016020">
    <property type="term" value="C:membrane"/>
    <property type="evidence" value="ECO:0007669"/>
    <property type="project" value="UniProtKB-SubCell"/>
</dbReference>
<protein>
    <recommendedName>
        <fullName evidence="7">Major facilitator superfamily (MFS) profile domain-containing protein</fullName>
    </recommendedName>
</protein>
<dbReference type="FunFam" id="1.20.1250.20:FF:000018">
    <property type="entry name" value="MFS transporter permease"/>
    <property type="match status" value="1"/>
</dbReference>
<evidence type="ECO:0000256" key="2">
    <source>
        <dbReference type="ARBA" id="ARBA00022448"/>
    </source>
</evidence>
<feature type="transmembrane region" description="Helical" evidence="6">
    <location>
        <begin position="298"/>
        <end position="318"/>
    </location>
</feature>
<dbReference type="Proteomes" id="UP000007431">
    <property type="component" value="Unassembled WGS sequence"/>
</dbReference>
<dbReference type="InParanoid" id="D8Q9V5"/>
<feature type="transmembrane region" description="Helical" evidence="6">
    <location>
        <begin position="70"/>
        <end position="94"/>
    </location>
</feature>
<accession>D8Q9V5</accession>
<gene>
    <name evidence="8" type="ORF">SCHCODRAFT_77743</name>
</gene>
<feature type="transmembrane region" description="Helical" evidence="6">
    <location>
        <begin position="233"/>
        <end position="254"/>
    </location>
</feature>
<keyword evidence="9" id="KW-1185">Reference proteome</keyword>
<evidence type="ECO:0000259" key="7">
    <source>
        <dbReference type="PROSITE" id="PS50850"/>
    </source>
</evidence>
<feature type="transmembrane region" description="Helical" evidence="6">
    <location>
        <begin position="266"/>
        <end position="286"/>
    </location>
</feature>
<keyword evidence="2" id="KW-0813">Transport</keyword>
<dbReference type="InterPro" id="IPR020846">
    <property type="entry name" value="MFS_dom"/>
</dbReference>
<evidence type="ECO:0000256" key="1">
    <source>
        <dbReference type="ARBA" id="ARBA00004141"/>
    </source>
</evidence>
<dbReference type="InterPro" id="IPR036259">
    <property type="entry name" value="MFS_trans_sf"/>
</dbReference>
<dbReference type="PANTHER" id="PTHR43791">
    <property type="entry name" value="PERMEASE-RELATED"/>
    <property type="match status" value="1"/>
</dbReference>
<evidence type="ECO:0000256" key="3">
    <source>
        <dbReference type="ARBA" id="ARBA00022692"/>
    </source>
</evidence>
<dbReference type="eggNOG" id="KOG2533">
    <property type="taxonomic scope" value="Eukaryota"/>
</dbReference>
<feature type="transmembrane region" description="Helical" evidence="6">
    <location>
        <begin position="163"/>
        <end position="185"/>
    </location>
</feature>
<evidence type="ECO:0000256" key="6">
    <source>
        <dbReference type="SAM" id="Phobius"/>
    </source>
</evidence>
<keyword evidence="5 6" id="KW-0472">Membrane</keyword>
<feature type="transmembrane region" description="Helical" evidence="6">
    <location>
        <begin position="389"/>
        <end position="410"/>
    </location>
</feature>
<dbReference type="InterPro" id="IPR011701">
    <property type="entry name" value="MFS"/>
</dbReference>
<proteinExistence type="predicted"/>
<name>D8Q9V5_SCHCM</name>
<dbReference type="SUPFAM" id="SSF103473">
    <property type="entry name" value="MFS general substrate transporter"/>
    <property type="match status" value="1"/>
</dbReference>
<dbReference type="FunFam" id="1.20.1250.20:FF:000013">
    <property type="entry name" value="MFS general substrate transporter"/>
    <property type="match status" value="1"/>
</dbReference>
<dbReference type="Gene3D" id="1.20.1250.20">
    <property type="entry name" value="MFS general substrate transporter like domains"/>
    <property type="match status" value="2"/>
</dbReference>
<dbReference type="HOGENOM" id="CLU_001265_0_1_1"/>
<dbReference type="PANTHER" id="PTHR43791:SF3">
    <property type="entry name" value="MAJOR FACILITATOR SUPERFAMILY (MFS) PROFILE DOMAIN-CONTAINING PROTEIN"/>
    <property type="match status" value="1"/>
</dbReference>
<sequence>MRMLPLLGALYALALVDRSNLSVARVAGLDASIGLSIGARYSIVSLIYFVPYIVLQVPGNLLLRKFGVRAWLSAIVVGWGAVQIGMGFVSSWGYLTLCRVLLGALEAAFFPGLVMVISTWYTRYEVQTRLAIFYLSSLATAGFSQILAYGLNMLNGKGGLHGWQWIFIVEGAATVLLGGLAFWLLPEFPDRNTFLTPEETAYVLKRIEDDRGDAMPDALTLHTVLRHLSDWTLWAYGVMFACATIPSYALAYFVSVILHGIGYSRAQALILSAFPYLPAIASAVLFARLADRYKRRGIFIVAQALITIVGLSLMAFARQNSVRYFGTYLATAGSSGCIPNILSYGSNNAVSQSKKNVQTALTVTFGGVGGIIASMVYREADFPDYVPGLWTTIGAQVVLILLVGVTSLHFRRMNQLSRAGRLSHPLEGQPGFFYTL</sequence>
<feature type="transmembrane region" description="Helical" evidence="6">
    <location>
        <begin position="324"/>
        <end position="345"/>
    </location>
</feature>
<feature type="transmembrane region" description="Helical" evidence="6">
    <location>
        <begin position="357"/>
        <end position="377"/>
    </location>
</feature>
<dbReference type="VEuPathDB" id="FungiDB:SCHCODRAFT_02631348"/>
<feature type="transmembrane region" description="Helical" evidence="6">
    <location>
        <begin position="100"/>
        <end position="120"/>
    </location>
</feature>
<keyword evidence="3 6" id="KW-0812">Transmembrane</keyword>
<dbReference type="Pfam" id="PF07690">
    <property type="entry name" value="MFS_1"/>
    <property type="match status" value="1"/>
</dbReference>
<dbReference type="AlphaFoldDB" id="D8Q9V5"/>
<feature type="domain" description="Major facilitator superfamily (MFS) profile" evidence="7">
    <location>
        <begin position="3"/>
        <end position="412"/>
    </location>
</feature>
<evidence type="ECO:0000256" key="5">
    <source>
        <dbReference type="ARBA" id="ARBA00023136"/>
    </source>
</evidence>
<evidence type="ECO:0000313" key="8">
    <source>
        <dbReference type="EMBL" id="EFI95728.1"/>
    </source>
</evidence>